<dbReference type="Proteomes" id="UP001240171">
    <property type="component" value="Unassembled WGS sequence"/>
</dbReference>
<gene>
    <name evidence="1" type="ORF">Q5741_15210</name>
</gene>
<evidence type="ECO:0000313" key="2">
    <source>
        <dbReference type="Proteomes" id="UP001240171"/>
    </source>
</evidence>
<name>A0ABT9CEQ8_9BACL</name>
<protein>
    <submittedName>
        <fullName evidence="1">DUF1963 domain-containing protein</fullName>
    </submittedName>
</protein>
<accession>A0ABT9CEQ8</accession>
<comment type="caution">
    <text evidence="1">The sequence shown here is derived from an EMBL/GenBank/DDBJ whole genome shotgun (WGS) entry which is preliminary data.</text>
</comment>
<sequence length="433" mass="49106">MTERVPCRMEGCTSTILPATAARTGGYCMPCVQERERQERQAYIEKHRRTVNLYENVTDPVEILQIGYAKQVRDPLIRYVPYPKKREELYQELSVGDARRMKEYALKLLAEGEKDTAIDILTALVCWRNDEISDVLPQLMERRIYDPGMMYKDAPPEVRDQLLGQLERDEENRNLLLLALGWIGDEAVVNQFQEWRRQAPAWAKQLYVLPEAYTREAGWELDEGGGRRELVSPASYGIVVEKDLTAEAVRDAEEPVGPGFLQPSDQVCPWCHGSLVLLMDVDGAHSSLSGLGLEGRLCIQTCERCGGYSDIFMELDEQGMPHWSPYNHEPDYLPDWEEESDGDGIRLPQLSLSSVPRSPYFAAVWALSQSGSQLGGHPGWVQDAAYPLCPCCSRSMLFIGQLDGEDIEVYGDGIFYMFYCPKDRMTATCYQQS</sequence>
<organism evidence="1 2">
    <name type="scientific">Paenibacillus lacisoli</name>
    <dbReference type="NCBI Taxonomy" id="3064525"/>
    <lineage>
        <taxon>Bacteria</taxon>
        <taxon>Bacillati</taxon>
        <taxon>Bacillota</taxon>
        <taxon>Bacilli</taxon>
        <taxon>Bacillales</taxon>
        <taxon>Paenibacillaceae</taxon>
        <taxon>Paenibacillus</taxon>
    </lineage>
</organism>
<reference evidence="1 2" key="1">
    <citation type="submission" date="2023-07" db="EMBL/GenBank/DDBJ databases">
        <title>Paenibacillus sp. JX-17 nov. isolated from soil.</title>
        <authorList>
            <person name="Wan Y."/>
            <person name="Liu B."/>
        </authorList>
    </citation>
    <scope>NUCLEOTIDE SEQUENCE [LARGE SCALE GENOMIC DNA]</scope>
    <source>
        <strain evidence="1 2">JX-17</strain>
    </source>
</reference>
<proteinExistence type="predicted"/>
<keyword evidence="2" id="KW-1185">Reference proteome</keyword>
<dbReference type="Gene3D" id="2.30.320.10">
    <property type="entry name" value="YwqG-like"/>
    <property type="match status" value="1"/>
</dbReference>
<evidence type="ECO:0000313" key="1">
    <source>
        <dbReference type="EMBL" id="MDO7907759.1"/>
    </source>
</evidence>
<dbReference type="RefSeq" id="WP_305024973.1">
    <property type="nucleotide sequence ID" value="NZ_JAUQTB010000009.1"/>
</dbReference>
<dbReference type="EMBL" id="JAUQTB010000009">
    <property type="protein sequence ID" value="MDO7907759.1"/>
    <property type="molecule type" value="Genomic_DNA"/>
</dbReference>